<dbReference type="AlphaFoldDB" id="A0A223DQE2"/>
<keyword evidence="1" id="KW-1133">Transmembrane helix</keyword>
<keyword evidence="2" id="KW-0614">Plasmid</keyword>
<feature type="transmembrane region" description="Helical" evidence="1">
    <location>
        <begin position="210"/>
        <end position="231"/>
    </location>
</feature>
<accession>A0A223DQE2</accession>
<dbReference type="InterPro" id="IPR009663">
    <property type="entry name" value="PAP_PilO"/>
</dbReference>
<organism evidence="2">
    <name type="scientific">Klebsiella pneumoniae</name>
    <dbReference type="NCBI Taxonomy" id="573"/>
    <lineage>
        <taxon>Bacteria</taxon>
        <taxon>Pseudomonadati</taxon>
        <taxon>Pseudomonadota</taxon>
        <taxon>Gammaproteobacteria</taxon>
        <taxon>Enterobacterales</taxon>
        <taxon>Enterobacteriaceae</taxon>
        <taxon>Klebsiella/Raoultella group</taxon>
        <taxon>Klebsiella</taxon>
        <taxon>Klebsiella pneumoniae complex</taxon>
    </lineage>
</organism>
<dbReference type="Pfam" id="PF06864">
    <property type="entry name" value="PAP_PilO"/>
    <property type="match status" value="1"/>
</dbReference>
<keyword evidence="1" id="KW-0472">Membrane</keyword>
<dbReference type="RefSeq" id="WP_077223985.1">
    <property type="nucleotide sequence ID" value="NZ_KY978631.1"/>
</dbReference>
<sequence length="463" mass="51965">MDNSTDIQLLNMDLSNNQLPVEKESPKVKIVTINKRKFVIGLKWQGLDSPRHYMKQARAIGKEKGLDVVAIRHGIGIQAGFAPRRSSGLKGLYSIAVSLVSLINGDWIGAFALPSTIDSDEKEYVVVAKMDGGKIIPWTDKVLTKKQVEDLIPDLKSMMLTNDSSVKVYGDTDISFVTEELTLEAVLKPALLKKQFKIRPLTLGLTKKELLFYAFIIAATITIIVGVKLYMDHRQAVIDEEERQAALLKIKLDKDAKYETALKNMIHPWVNQPGAKELISYCDTRLKVGGLSLSGWMISSFECTKESSNMTYKRLDETGATVEEFKKKVLENFGKDVVISFDTKDFNTAVFSLKNTITSQGDDPILPIGFQISSLISIFQALNISFDLKNEEVKPQTDEEKQLNLPKQDWVETKFSYTTDLPARMIFTASEYTGYRISKIIYVPSYETGSMKYSVEGSVYGKN</sequence>
<keyword evidence="1" id="KW-0812">Transmembrane</keyword>
<geneLocation type="plasmid" evidence="2">
    <name>p447-IMP</name>
</geneLocation>
<name>A0A223DQE2_KLEPN</name>
<gene>
    <name evidence="2" type="primary">pilO</name>
</gene>
<evidence type="ECO:0000313" key="2">
    <source>
        <dbReference type="EMBL" id="ASS84910.1"/>
    </source>
</evidence>
<proteinExistence type="predicted"/>
<dbReference type="EMBL" id="KY978631">
    <property type="protein sequence ID" value="ASS84910.1"/>
    <property type="molecule type" value="Genomic_DNA"/>
</dbReference>
<reference evidence="2" key="1">
    <citation type="submission" date="2019-05" db="EMBL/GenBank/DDBJ databases">
        <title>Complete sequence of plasmid p447-IMP harbouring the metallo-beta-lactamase gene blaIMP-8.</title>
        <authorList>
            <person name="Zhan Z."/>
            <person name="Feng J."/>
            <person name="Jiang X."/>
            <person name="Liang Q."/>
            <person name="Liang L."/>
            <person name="Yuan M."/>
            <person name="Fang H."/>
            <person name="Li P."/>
            <person name="Zhou D."/>
        </authorList>
    </citation>
    <scope>NUCLEOTIDE SEQUENCE</scope>
    <source>
        <strain evidence="2">447</strain>
        <plasmid evidence="2">p447-IMP</plasmid>
    </source>
</reference>
<protein>
    <submittedName>
        <fullName evidence="2">Type IV pilin accessory protein PilO</fullName>
    </submittedName>
</protein>
<evidence type="ECO:0000256" key="1">
    <source>
        <dbReference type="SAM" id="Phobius"/>
    </source>
</evidence>